<sequence>MLVKLICLGSMCLAQHAGKKSHRTAGTPEKEKNERIAANKIKQKKVIKITKINELLSNDESTLKTPNGNVEAKVMCFYRRRDIATSLVMMADKQRHENMDATLIRKKHSEIMKAQVNPKITDLLSTSSSRQGPGRIAPTSKEILTDQAENNTIAPFIASSQCLDAELKWSLKCVESHYSYNSCKDISNLFQDMFPDSKIAEKFSCGPTKCSYLISFGIAPYIKNVLFKCLGDVDVYSLMFDEALNKSLQTKQMDLHIRFWNEKNQEVETRYVTLSFMGHSTAEEILREFRISTEKLDLRKVLSVSMDGPSVNWKFFNLFDVEIQKEFATSLINVDSPARREDYLKVSEIGKLPKKFCRTRWLENAAAAERAIEIWNDLVLYVNNVENNKVPTPKCALEEEQEREAEQLAEKERHQLKHRELFLSRQVETLPATHIRGKCSVTLLNETESLLYYLNKDDCFFYSLVFDPQQKTLLADKGEIRVGPRYQAEIPPLLPEGVEDPRKSEDLEQLVYTPHHNLTDRQIDQFLIICRSVGTFARALDCSSSVKQPSLHMSAAAASRDITLFHAMDILHKHNYDITSAISSLVPSGGPVLCRDEMEEWSASEANLFEEALEKYGKDFIDVRQDFLPWKSLKNVIEYYYMWKTTDRYVQQKRVKAVEAESKLKQVYIPNYNNKPGVLNGACAGESPSASGRPCESCYTPTSSQWYAFGPAHLQCRLCQSCWNYFKRFGGLKYPTRLVVLPSVENKQLPLYLEFKLKAHLARHCATAHGLVIRAGSPRPIMKTRAAFYLQTTPLTRKARRYAAHLIKPRHAARNPFQPINVLAIKQEFHSRMIEGQPDLPKLEPHERGKVVDVSHRLGTPNLPPPDWLLPTPLDKIPKLEREAFPPPPRNEDQGIETENSVQNSDSSLLHSVASSSIQV</sequence>
<evidence type="ECO:0000256" key="4">
    <source>
        <dbReference type="ARBA" id="ARBA00022771"/>
    </source>
</evidence>
<keyword evidence="6" id="KW-0238">DNA-binding</keyword>
<feature type="domain" description="SANT" evidence="12">
    <location>
        <begin position="596"/>
        <end position="648"/>
    </location>
</feature>
<keyword evidence="3" id="KW-0479">Metal-binding</keyword>
<dbReference type="FunFam" id="1.10.10.60:FF:000012">
    <property type="entry name" value="Metastasis-associated 1 family, member 3"/>
    <property type="match status" value="1"/>
</dbReference>
<dbReference type="InterPro" id="IPR040138">
    <property type="entry name" value="MIER/MTA"/>
</dbReference>
<gene>
    <name evidence="13" type="ORF">LARSCL_LOCUS4294</name>
</gene>
<reference evidence="13 14" key="1">
    <citation type="submission" date="2024-04" db="EMBL/GenBank/DDBJ databases">
        <authorList>
            <person name="Rising A."/>
            <person name="Reimegard J."/>
            <person name="Sonavane S."/>
            <person name="Akerstrom W."/>
            <person name="Nylinder S."/>
            <person name="Hedman E."/>
            <person name="Kallberg Y."/>
        </authorList>
    </citation>
    <scope>NUCLEOTIDE SEQUENCE [LARGE SCALE GENOMIC DNA]</scope>
</reference>
<dbReference type="GO" id="GO:0016581">
    <property type="term" value="C:NuRD complex"/>
    <property type="evidence" value="ECO:0007669"/>
    <property type="project" value="TreeGrafter"/>
</dbReference>
<dbReference type="Gene3D" id="2.30.30.490">
    <property type="match status" value="1"/>
</dbReference>
<dbReference type="Pfam" id="PF17226">
    <property type="entry name" value="MTA_R1"/>
    <property type="match status" value="1"/>
</dbReference>
<evidence type="ECO:0000256" key="7">
    <source>
        <dbReference type="ARBA" id="ARBA00023242"/>
    </source>
</evidence>
<evidence type="ECO:0000256" key="3">
    <source>
        <dbReference type="ARBA" id="ARBA00022723"/>
    </source>
</evidence>
<dbReference type="AlphaFoldDB" id="A0AAV1ZAI9"/>
<dbReference type="InterPro" id="IPR001025">
    <property type="entry name" value="BAH_dom"/>
</dbReference>
<dbReference type="InterPro" id="IPR017884">
    <property type="entry name" value="SANT_dom"/>
</dbReference>
<dbReference type="FunFam" id="4.10.1240.50:FF:000001">
    <property type="entry name" value="Metastasis-associated 1 family, member 3"/>
    <property type="match status" value="1"/>
</dbReference>
<evidence type="ECO:0000256" key="9">
    <source>
        <dbReference type="SAM" id="MobiDB-lite"/>
    </source>
</evidence>
<dbReference type="PANTHER" id="PTHR10865:SF29">
    <property type="entry name" value="METASTASIS ASSOCIATED 1-LIKE, ISOFORM D"/>
    <property type="match status" value="1"/>
</dbReference>
<evidence type="ECO:0000256" key="2">
    <source>
        <dbReference type="ARBA" id="ARBA00022553"/>
    </source>
</evidence>
<evidence type="ECO:0000313" key="14">
    <source>
        <dbReference type="Proteomes" id="UP001497382"/>
    </source>
</evidence>
<dbReference type="InterPro" id="IPR000949">
    <property type="entry name" value="ELM2_dom"/>
</dbReference>
<evidence type="ECO:0000313" key="13">
    <source>
        <dbReference type="EMBL" id="CAL1268658.1"/>
    </source>
</evidence>
<dbReference type="CDD" id="cd11661">
    <property type="entry name" value="SANT_MTA3_like"/>
    <property type="match status" value="1"/>
</dbReference>
<dbReference type="GO" id="GO:0043565">
    <property type="term" value="F:sequence-specific DNA binding"/>
    <property type="evidence" value="ECO:0007669"/>
    <property type="project" value="InterPro"/>
</dbReference>
<dbReference type="InterPro" id="IPR035170">
    <property type="entry name" value="MTA1_R1"/>
</dbReference>
<comment type="caution">
    <text evidence="13">The sequence shown here is derived from an EMBL/GenBank/DDBJ whole genome shotgun (WGS) entry which is preliminary data.</text>
</comment>
<dbReference type="PROSITE" id="PS51156">
    <property type="entry name" value="ELM2"/>
    <property type="match status" value="1"/>
</dbReference>
<dbReference type="Proteomes" id="UP001497382">
    <property type="component" value="Unassembled WGS sequence"/>
</dbReference>
<comment type="subcellular location">
    <subcellularLocation>
        <location evidence="1">Nucleus</location>
    </subcellularLocation>
</comment>
<dbReference type="GO" id="GO:0003682">
    <property type="term" value="F:chromatin binding"/>
    <property type="evidence" value="ECO:0007669"/>
    <property type="project" value="InterPro"/>
</dbReference>
<dbReference type="PANTHER" id="PTHR10865">
    <property type="entry name" value="METASTASIS-ASSOCIATED PROTEIN AND MESODERM INDUCTION EARLY RESPONSE PROTEIN"/>
    <property type="match status" value="1"/>
</dbReference>
<dbReference type="Pfam" id="PF00249">
    <property type="entry name" value="Myb_DNA-binding"/>
    <property type="match status" value="1"/>
</dbReference>
<dbReference type="SMART" id="SM00717">
    <property type="entry name" value="SANT"/>
    <property type="match status" value="1"/>
</dbReference>
<evidence type="ECO:0000259" key="11">
    <source>
        <dbReference type="PROSITE" id="PS51156"/>
    </source>
</evidence>
<dbReference type="InterPro" id="IPR001005">
    <property type="entry name" value="SANT/Myb"/>
</dbReference>
<comment type="similarity">
    <text evidence="8">Belongs to the metastasis-associated protein family.</text>
</comment>
<organism evidence="13 14">
    <name type="scientific">Larinioides sclopetarius</name>
    <dbReference type="NCBI Taxonomy" id="280406"/>
    <lineage>
        <taxon>Eukaryota</taxon>
        <taxon>Metazoa</taxon>
        <taxon>Ecdysozoa</taxon>
        <taxon>Arthropoda</taxon>
        <taxon>Chelicerata</taxon>
        <taxon>Arachnida</taxon>
        <taxon>Araneae</taxon>
        <taxon>Araneomorphae</taxon>
        <taxon>Entelegynae</taxon>
        <taxon>Araneoidea</taxon>
        <taxon>Araneidae</taxon>
        <taxon>Larinioides</taxon>
    </lineage>
</organism>
<dbReference type="GO" id="GO:0003713">
    <property type="term" value="F:transcription coactivator activity"/>
    <property type="evidence" value="ECO:0007669"/>
    <property type="project" value="TreeGrafter"/>
</dbReference>
<feature type="domain" description="ELM2" evidence="11">
    <location>
        <begin position="478"/>
        <end position="589"/>
    </location>
</feature>
<dbReference type="SMART" id="SM01189">
    <property type="entry name" value="ELM2"/>
    <property type="match status" value="1"/>
</dbReference>
<dbReference type="GO" id="GO:0042826">
    <property type="term" value="F:histone deacetylase binding"/>
    <property type="evidence" value="ECO:0007669"/>
    <property type="project" value="TreeGrafter"/>
</dbReference>
<dbReference type="GO" id="GO:0000122">
    <property type="term" value="P:negative regulation of transcription by RNA polymerase II"/>
    <property type="evidence" value="ECO:0007669"/>
    <property type="project" value="TreeGrafter"/>
</dbReference>
<protein>
    <recommendedName>
        <fullName evidence="15">Metastasis-associated protein MTA3</fullName>
    </recommendedName>
</protein>
<dbReference type="SMART" id="SM00401">
    <property type="entry name" value="ZnF_GATA"/>
    <property type="match status" value="1"/>
</dbReference>
<dbReference type="GO" id="GO:0008270">
    <property type="term" value="F:zinc ion binding"/>
    <property type="evidence" value="ECO:0007669"/>
    <property type="project" value="UniProtKB-KW"/>
</dbReference>
<evidence type="ECO:0000259" key="10">
    <source>
        <dbReference type="PROSITE" id="PS51038"/>
    </source>
</evidence>
<feature type="compositionally biased region" description="Low complexity" evidence="9">
    <location>
        <begin position="905"/>
        <end position="920"/>
    </location>
</feature>
<feature type="domain" description="BAH" evidence="10">
    <location>
        <begin position="322"/>
        <end position="477"/>
    </location>
</feature>
<dbReference type="InterPro" id="IPR009057">
    <property type="entry name" value="Homeodomain-like_sf"/>
</dbReference>
<dbReference type="GO" id="GO:0003714">
    <property type="term" value="F:transcription corepressor activity"/>
    <property type="evidence" value="ECO:0007669"/>
    <property type="project" value="TreeGrafter"/>
</dbReference>
<dbReference type="Gene3D" id="1.10.10.60">
    <property type="entry name" value="Homeodomain-like"/>
    <property type="match status" value="1"/>
</dbReference>
<keyword evidence="4" id="KW-0863">Zinc-finger</keyword>
<evidence type="ECO:0008006" key="15">
    <source>
        <dbReference type="Google" id="ProtNLM"/>
    </source>
</evidence>
<keyword evidence="2" id="KW-0597">Phosphoprotein</keyword>
<dbReference type="PROSITE" id="PS51038">
    <property type="entry name" value="BAH"/>
    <property type="match status" value="1"/>
</dbReference>
<dbReference type="Pfam" id="PF01448">
    <property type="entry name" value="ELM2"/>
    <property type="match status" value="1"/>
</dbReference>
<evidence type="ECO:0000259" key="12">
    <source>
        <dbReference type="PROSITE" id="PS51293"/>
    </source>
</evidence>
<keyword evidence="5" id="KW-0862">Zinc</keyword>
<dbReference type="EMBL" id="CAXIEN010000035">
    <property type="protein sequence ID" value="CAL1268658.1"/>
    <property type="molecule type" value="Genomic_DNA"/>
</dbReference>
<keyword evidence="14" id="KW-1185">Reference proteome</keyword>
<dbReference type="SMART" id="SM00439">
    <property type="entry name" value="BAH"/>
    <property type="match status" value="1"/>
</dbReference>
<dbReference type="Pfam" id="PF01426">
    <property type="entry name" value="BAH"/>
    <property type="match status" value="1"/>
</dbReference>
<evidence type="ECO:0000256" key="5">
    <source>
        <dbReference type="ARBA" id="ARBA00022833"/>
    </source>
</evidence>
<evidence type="ECO:0000256" key="8">
    <source>
        <dbReference type="ARBA" id="ARBA00093454"/>
    </source>
</evidence>
<feature type="region of interest" description="Disordered" evidence="9">
    <location>
        <begin position="878"/>
        <end position="920"/>
    </location>
</feature>
<dbReference type="Gene3D" id="4.10.1240.50">
    <property type="match status" value="1"/>
</dbReference>
<dbReference type="SUPFAM" id="SSF46689">
    <property type="entry name" value="Homeodomain-like"/>
    <property type="match status" value="1"/>
</dbReference>
<dbReference type="PROSITE" id="PS51293">
    <property type="entry name" value="SANT"/>
    <property type="match status" value="1"/>
</dbReference>
<accession>A0AAV1ZAI9</accession>
<keyword evidence="7" id="KW-0539">Nucleus</keyword>
<evidence type="ECO:0000256" key="6">
    <source>
        <dbReference type="ARBA" id="ARBA00023125"/>
    </source>
</evidence>
<evidence type="ECO:0000256" key="1">
    <source>
        <dbReference type="ARBA" id="ARBA00004123"/>
    </source>
</evidence>
<dbReference type="InterPro" id="IPR043151">
    <property type="entry name" value="BAH_sf"/>
</dbReference>
<proteinExistence type="inferred from homology"/>
<dbReference type="InterPro" id="IPR000679">
    <property type="entry name" value="Znf_GATA"/>
</dbReference>
<name>A0AAV1ZAI9_9ARAC</name>